<dbReference type="RefSeq" id="WP_073603171.1">
    <property type="nucleotide sequence ID" value="NZ_FQXZ01000014.1"/>
</dbReference>
<reference evidence="1 2" key="1">
    <citation type="submission" date="2016-11" db="EMBL/GenBank/DDBJ databases">
        <authorList>
            <person name="Jaros S."/>
            <person name="Januszkiewicz K."/>
            <person name="Wedrychowicz H."/>
        </authorList>
    </citation>
    <scope>NUCLEOTIDE SEQUENCE [LARGE SCALE GENOMIC DNA]</scope>
    <source>
        <strain evidence="1 2">CECT 7868</strain>
    </source>
</reference>
<protein>
    <submittedName>
        <fullName evidence="1">Uncharacterized protein</fullName>
    </submittedName>
</protein>
<sequence>MKVTSSDYEPYVGPDGHLTERSQELFIIRKNGQGAVLLRYNDYVNKEQVHDRKYGKEDKQVSTTEGNNESGAQLIEWCYNESNHHFFFETELQLHPINLTGPALTKVTQWNLDNAIYPEGVSPQALNLQPGYLLDLRILQMNRILLPTQEQETKQQETDDHYLDTPIEIIELSEKEKGRGFRYGISFPPADIKPQLTDTHINENLYIVSFANPLKGREAHKFYPYHIHYVSAEQLDKPDVIDFEEDQETDLNTLLPSLSKEKKHWTKDEVIINTKRVAAQTLARYYRDAGVQTGAINPLDVKGEKTPDSDSGLKSYISLVDTTGDSDIDRSRNGTICMIANLHSFLK</sequence>
<name>A0A1M5Y1T1_9VIBR</name>
<dbReference type="AlphaFoldDB" id="A0A1M5Y1T1"/>
<keyword evidence="2" id="KW-1185">Reference proteome</keyword>
<dbReference type="OrthoDB" id="5867095at2"/>
<evidence type="ECO:0000313" key="2">
    <source>
        <dbReference type="Proteomes" id="UP000184608"/>
    </source>
</evidence>
<organism evidence="1 2">
    <name type="scientific">Vibrio aerogenes CECT 7868</name>
    <dbReference type="NCBI Taxonomy" id="1216006"/>
    <lineage>
        <taxon>Bacteria</taxon>
        <taxon>Pseudomonadati</taxon>
        <taxon>Pseudomonadota</taxon>
        <taxon>Gammaproteobacteria</taxon>
        <taxon>Vibrionales</taxon>
        <taxon>Vibrionaceae</taxon>
        <taxon>Vibrio</taxon>
    </lineage>
</organism>
<accession>A0A1M5Y1T1</accession>
<dbReference type="Proteomes" id="UP000184608">
    <property type="component" value="Unassembled WGS sequence"/>
</dbReference>
<dbReference type="STRING" id="1216006.VA7868_01429"/>
<proteinExistence type="predicted"/>
<dbReference type="EMBL" id="FQXZ01000014">
    <property type="protein sequence ID" value="SHI05774.1"/>
    <property type="molecule type" value="Genomic_DNA"/>
</dbReference>
<gene>
    <name evidence="1" type="ORF">VA7868_01429</name>
</gene>
<evidence type="ECO:0000313" key="1">
    <source>
        <dbReference type="EMBL" id="SHI05774.1"/>
    </source>
</evidence>